<dbReference type="AlphaFoldDB" id="A0A3S4IH59"/>
<dbReference type="GO" id="GO:0016760">
    <property type="term" value="F:cellulose synthase (UDP-forming) activity"/>
    <property type="evidence" value="ECO:0007669"/>
    <property type="project" value="UniProtKB-EC"/>
</dbReference>
<keyword evidence="1" id="KW-0812">Transmembrane</keyword>
<name>A0A3S4IH59_CHRVL</name>
<proteinExistence type="predicted"/>
<keyword evidence="1" id="KW-0472">Membrane</keyword>
<feature type="transmembrane region" description="Helical" evidence="1">
    <location>
        <begin position="12"/>
        <end position="32"/>
    </location>
</feature>
<dbReference type="EMBL" id="LR134182">
    <property type="protein sequence ID" value="VEB43400.1"/>
    <property type="molecule type" value="Genomic_DNA"/>
</dbReference>
<keyword evidence="1" id="KW-1133">Transmembrane helix</keyword>
<keyword evidence="2" id="KW-0808">Transferase</keyword>
<protein>
    <submittedName>
        <fullName evidence="2">Cellulose synthase catalytic subunit [UDP-forming]</fullName>
        <ecNumber evidence="2">2.4.1.12</ecNumber>
    </submittedName>
</protein>
<evidence type="ECO:0000313" key="3">
    <source>
        <dbReference type="Proteomes" id="UP000275777"/>
    </source>
</evidence>
<dbReference type="Proteomes" id="UP000275777">
    <property type="component" value="Chromosome"/>
</dbReference>
<organism evidence="2 3">
    <name type="scientific">Chromobacterium violaceum</name>
    <dbReference type="NCBI Taxonomy" id="536"/>
    <lineage>
        <taxon>Bacteria</taxon>
        <taxon>Pseudomonadati</taxon>
        <taxon>Pseudomonadota</taxon>
        <taxon>Betaproteobacteria</taxon>
        <taxon>Neisseriales</taxon>
        <taxon>Chromobacteriaceae</taxon>
        <taxon>Chromobacterium</taxon>
    </lineage>
</organism>
<reference evidence="2 3" key="1">
    <citation type="submission" date="2018-12" db="EMBL/GenBank/DDBJ databases">
        <authorList>
            <consortium name="Pathogen Informatics"/>
        </authorList>
    </citation>
    <scope>NUCLEOTIDE SEQUENCE [LARGE SCALE GENOMIC DNA]</scope>
    <source>
        <strain evidence="2 3">NCTC9695</strain>
    </source>
</reference>
<gene>
    <name evidence="2" type="primary">bcsA_2</name>
    <name evidence="2" type="ORF">NCTC9695_03858</name>
</gene>
<keyword evidence="2" id="KW-0328">Glycosyltransferase</keyword>
<dbReference type="EC" id="2.4.1.12" evidence="2"/>
<evidence type="ECO:0000313" key="2">
    <source>
        <dbReference type="EMBL" id="VEB43400.1"/>
    </source>
</evidence>
<accession>A0A3S4IH59</accession>
<sequence length="57" mass="6667">MVFLIFHVYTIYAQALSIVLYVVPHMAFSVLANSRLNGRFRRSFWAKSTRRCWPGTS</sequence>
<evidence type="ECO:0000256" key="1">
    <source>
        <dbReference type="SAM" id="Phobius"/>
    </source>
</evidence>